<protein>
    <submittedName>
        <fullName evidence="8">Reprolysin</fullName>
    </submittedName>
</protein>
<dbReference type="Gene3D" id="3.40.390.10">
    <property type="entry name" value="Collagenase (Catalytic Domain)"/>
    <property type="match status" value="1"/>
</dbReference>
<evidence type="ECO:0000256" key="1">
    <source>
        <dbReference type="ARBA" id="ARBA00022670"/>
    </source>
</evidence>
<name>A0A224YP82_9ACAR</name>
<organism evidence="8">
    <name type="scientific">Rhipicephalus zambeziensis</name>
    <dbReference type="NCBI Taxonomy" id="60191"/>
    <lineage>
        <taxon>Eukaryota</taxon>
        <taxon>Metazoa</taxon>
        <taxon>Ecdysozoa</taxon>
        <taxon>Arthropoda</taxon>
        <taxon>Chelicerata</taxon>
        <taxon>Arachnida</taxon>
        <taxon>Acari</taxon>
        <taxon>Parasitiformes</taxon>
        <taxon>Ixodida</taxon>
        <taxon>Ixodoidea</taxon>
        <taxon>Ixodidae</taxon>
        <taxon>Rhipicephalinae</taxon>
        <taxon>Rhipicephalus</taxon>
        <taxon>Rhipicephalus</taxon>
    </lineage>
</organism>
<keyword evidence="2" id="KW-0378">Hydrolase</keyword>
<dbReference type="GO" id="GO:0046872">
    <property type="term" value="F:metal ion binding"/>
    <property type="evidence" value="ECO:0007669"/>
    <property type="project" value="UniProtKB-KW"/>
</dbReference>
<dbReference type="InterPro" id="IPR001590">
    <property type="entry name" value="Peptidase_M12B"/>
</dbReference>
<dbReference type="GO" id="GO:0004222">
    <property type="term" value="F:metalloendopeptidase activity"/>
    <property type="evidence" value="ECO:0007669"/>
    <property type="project" value="InterPro"/>
</dbReference>
<evidence type="ECO:0000256" key="3">
    <source>
        <dbReference type="ARBA" id="ARBA00022833"/>
    </source>
</evidence>
<evidence type="ECO:0000313" key="8">
    <source>
        <dbReference type="EMBL" id="MAA16063.1"/>
    </source>
</evidence>
<dbReference type="PANTHER" id="PTHR11905:SF159">
    <property type="entry name" value="ADAM METALLOPROTEASE"/>
    <property type="match status" value="1"/>
</dbReference>
<dbReference type="Pfam" id="PF01421">
    <property type="entry name" value="Reprolysin"/>
    <property type="match status" value="1"/>
</dbReference>
<feature type="binding site" evidence="5">
    <location>
        <position position="342"/>
    </location>
    <ligand>
        <name>Zn(2+)</name>
        <dbReference type="ChEBI" id="CHEBI:29105"/>
        <note>catalytic</note>
    </ligand>
</feature>
<evidence type="ECO:0000256" key="6">
    <source>
        <dbReference type="SAM" id="SignalP"/>
    </source>
</evidence>
<dbReference type="EMBL" id="GFPF01004917">
    <property type="protein sequence ID" value="MAA16063.1"/>
    <property type="molecule type" value="Transcribed_RNA"/>
</dbReference>
<dbReference type="SUPFAM" id="SSF55486">
    <property type="entry name" value="Metalloproteases ('zincins'), catalytic domain"/>
    <property type="match status" value="1"/>
</dbReference>
<dbReference type="InterPro" id="IPR024079">
    <property type="entry name" value="MetalloPept_cat_dom_sf"/>
</dbReference>
<feature type="chain" id="PRO_5012217527" evidence="6">
    <location>
        <begin position="23"/>
        <end position="488"/>
    </location>
</feature>
<comment type="caution">
    <text evidence="5">Lacks conserved residue(s) required for the propagation of feature annotation.</text>
</comment>
<keyword evidence="3 5" id="KW-0862">Zinc</keyword>
<evidence type="ECO:0000259" key="7">
    <source>
        <dbReference type="PROSITE" id="PS50215"/>
    </source>
</evidence>
<keyword evidence="1" id="KW-0645">Protease</keyword>
<proteinExistence type="predicted"/>
<dbReference type="PROSITE" id="PS50215">
    <property type="entry name" value="ADAM_MEPRO"/>
    <property type="match status" value="1"/>
</dbReference>
<feature type="signal peptide" evidence="6">
    <location>
        <begin position="1"/>
        <end position="22"/>
    </location>
</feature>
<evidence type="ECO:0000256" key="5">
    <source>
        <dbReference type="PROSITE-ProRule" id="PRU00276"/>
    </source>
</evidence>
<accession>A0A224YP82</accession>
<feature type="domain" description="Peptidase M12B" evidence="7">
    <location>
        <begin position="179"/>
        <end position="395"/>
    </location>
</feature>
<feature type="binding site" evidence="5">
    <location>
        <position position="332"/>
    </location>
    <ligand>
        <name>Zn(2+)</name>
        <dbReference type="ChEBI" id="CHEBI:29105"/>
        <note>catalytic</note>
    </ligand>
</feature>
<keyword evidence="5" id="KW-0479">Metal-binding</keyword>
<evidence type="ECO:0000256" key="2">
    <source>
        <dbReference type="ARBA" id="ARBA00022801"/>
    </source>
</evidence>
<feature type="active site" evidence="5">
    <location>
        <position position="333"/>
    </location>
</feature>
<keyword evidence="4" id="KW-0482">Metalloprotease</keyword>
<dbReference type="PANTHER" id="PTHR11905">
    <property type="entry name" value="ADAM A DISINTEGRIN AND METALLOPROTEASE DOMAIN"/>
    <property type="match status" value="1"/>
</dbReference>
<feature type="binding site" evidence="5">
    <location>
        <position position="336"/>
    </location>
    <ligand>
        <name>Zn(2+)</name>
        <dbReference type="ChEBI" id="CHEBI:29105"/>
        <note>catalytic</note>
    </ligand>
</feature>
<evidence type="ECO:0000256" key="4">
    <source>
        <dbReference type="ARBA" id="ARBA00023049"/>
    </source>
</evidence>
<keyword evidence="6" id="KW-0732">Signal</keyword>
<sequence length="488" mass="54807">MENVLLECFLWVVLLVITGAQTQPLRHSITVYPQVFEDREDDSKKLLVIHEGYSLKLSKGSVLSDIVLLRELTETGVKETYIDGRQYEKDLYQDAKTQASLLVQPQAAGHYHIVGLINSTHLIEPIGKLERSSVSGTAHRIKAIPLNKGINGVLEANQDNAYIEARASKPATTSLSRNFTIEIMLLCDFYHASHFRTKPAMRVQYIKVFMQAVSLRFQQLSPPGSIAITTIQSSLTAGESYVQLYSKNELLGTQTLEKLAKFAKNNHAGRSADVVFLLTARDLVQYRSSTTTTQVTKDHVGLAYLGAACEYYKVGVGVDKPGLYSAVHTVAHELGHLLNATHDGEDYSTRCSQDLENLMHTHVGGRENFRFSSCSSISIREFLKSKSANCLKHITNHRMFQVPYGVLRQKAPFLNGTDYCQLFFPDYRKVFYSGPNPPINSCHFKCKFGDSARYMREANLIVPDGTPCKKYISEMECYYGLCTQRKQT</sequence>
<dbReference type="AlphaFoldDB" id="A0A224YP82"/>
<dbReference type="GO" id="GO:0006509">
    <property type="term" value="P:membrane protein ectodomain proteolysis"/>
    <property type="evidence" value="ECO:0007669"/>
    <property type="project" value="TreeGrafter"/>
</dbReference>
<reference evidence="8" key="1">
    <citation type="journal article" date="2017" name="Parasit. Vectors">
        <title>Sialotranscriptomics of Rhipicephalus zambeziensis reveals intricate expression profiles of secretory proteins and suggests tight temporal transcriptional regulation during blood-feeding.</title>
        <authorList>
            <person name="de Castro M.H."/>
            <person name="de Klerk D."/>
            <person name="Pienaar R."/>
            <person name="Rees D.J.G."/>
            <person name="Mans B.J."/>
        </authorList>
    </citation>
    <scope>NUCLEOTIDE SEQUENCE</scope>
    <source>
        <tissue evidence="8">Salivary glands</tissue>
    </source>
</reference>